<sequence>MTQNNPKEISARALDRWLQNDSSKPLLVDVREKQELLIAPFSHKVLNIPLSEAVEWADDFLGQISDDQSIVVICHSGIRSWNFGIWLIEQKCGCEVWNLSGGIDSWSLDVDPSVPRY</sequence>
<evidence type="ECO:0000313" key="2">
    <source>
        <dbReference type="EMBL" id="ABX08111.1"/>
    </source>
</evidence>
<feature type="domain" description="Rhodanese" evidence="1">
    <location>
        <begin position="21"/>
        <end position="115"/>
    </location>
</feature>
<dbReference type="SUPFAM" id="SSF52821">
    <property type="entry name" value="Rhodanese/Cell cycle control phosphatase"/>
    <property type="match status" value="1"/>
</dbReference>
<proteinExistence type="predicted"/>
<keyword evidence="2" id="KW-0808">Transferase</keyword>
<accession>A9BD23</accession>
<evidence type="ECO:0000259" key="1">
    <source>
        <dbReference type="PROSITE" id="PS50206"/>
    </source>
</evidence>
<dbReference type="Proteomes" id="UP000000788">
    <property type="component" value="Chromosome"/>
</dbReference>
<organism evidence="2 3">
    <name type="scientific">Prochlorococcus marinus (strain MIT 9211)</name>
    <dbReference type="NCBI Taxonomy" id="93059"/>
    <lineage>
        <taxon>Bacteria</taxon>
        <taxon>Bacillati</taxon>
        <taxon>Cyanobacteriota</taxon>
        <taxon>Cyanophyceae</taxon>
        <taxon>Synechococcales</taxon>
        <taxon>Prochlorococcaceae</taxon>
        <taxon>Prochlorococcus</taxon>
    </lineage>
</organism>
<reference evidence="2 3" key="1">
    <citation type="journal article" date="2007" name="PLoS Genet.">
        <title>Patterns and implications of gene gain and loss in the evolution of Prochlorococcus.</title>
        <authorList>
            <person name="Kettler G.C."/>
            <person name="Martiny A.C."/>
            <person name="Huang K."/>
            <person name="Zucker J."/>
            <person name="Coleman M.L."/>
            <person name="Rodrigue S."/>
            <person name="Chen F."/>
            <person name="Lapidus A."/>
            <person name="Ferriera S."/>
            <person name="Johnson J."/>
            <person name="Steglich C."/>
            <person name="Church G.M."/>
            <person name="Richardson P."/>
            <person name="Chisholm S.W."/>
        </authorList>
    </citation>
    <scope>NUCLEOTIDE SEQUENCE [LARGE SCALE GENOMIC DNA]</scope>
    <source>
        <strain evidence="3">MIT 9211</strain>
    </source>
</reference>
<dbReference type="PANTHER" id="PTHR43031">
    <property type="entry name" value="FAD-DEPENDENT OXIDOREDUCTASE"/>
    <property type="match status" value="1"/>
</dbReference>
<dbReference type="AlphaFoldDB" id="A9BD23"/>
<keyword evidence="3" id="KW-1185">Reference proteome</keyword>
<dbReference type="InterPro" id="IPR001763">
    <property type="entry name" value="Rhodanese-like_dom"/>
</dbReference>
<dbReference type="PANTHER" id="PTHR43031:SF17">
    <property type="entry name" value="SULFURTRANSFERASE YTWF-RELATED"/>
    <property type="match status" value="1"/>
</dbReference>
<dbReference type="InterPro" id="IPR036873">
    <property type="entry name" value="Rhodanese-like_dom_sf"/>
</dbReference>
<dbReference type="GO" id="GO:0004792">
    <property type="term" value="F:thiosulfate-cyanide sulfurtransferase activity"/>
    <property type="evidence" value="ECO:0007669"/>
    <property type="project" value="UniProtKB-EC"/>
</dbReference>
<dbReference type="HOGENOM" id="CLU_089574_13_3_3"/>
<dbReference type="InterPro" id="IPR050229">
    <property type="entry name" value="GlpE_sulfurtransferase"/>
</dbReference>
<dbReference type="EMBL" id="CP000878">
    <property type="protein sequence ID" value="ABX08111.1"/>
    <property type="molecule type" value="Genomic_DNA"/>
</dbReference>
<gene>
    <name evidence="2" type="primary">pspE</name>
    <name evidence="2" type="ordered locus">P9211_01801</name>
</gene>
<dbReference type="KEGG" id="pmj:P9211_01801"/>
<evidence type="ECO:0000313" key="3">
    <source>
        <dbReference type="Proteomes" id="UP000000788"/>
    </source>
</evidence>
<dbReference type="RefSeq" id="WP_012194736.1">
    <property type="nucleotide sequence ID" value="NC_009976.1"/>
</dbReference>
<dbReference type="Gene3D" id="3.40.250.10">
    <property type="entry name" value="Rhodanese-like domain"/>
    <property type="match status" value="1"/>
</dbReference>
<dbReference type="SMART" id="SM00450">
    <property type="entry name" value="RHOD"/>
    <property type="match status" value="1"/>
</dbReference>
<protein>
    <submittedName>
        <fullName evidence="2">Rhodanese-like protein</fullName>
        <ecNumber evidence="2">2.8.1.1</ecNumber>
    </submittedName>
</protein>
<name>A9BD23_PROM4</name>
<dbReference type="PROSITE" id="PS50206">
    <property type="entry name" value="RHODANESE_3"/>
    <property type="match status" value="1"/>
</dbReference>
<dbReference type="EC" id="2.8.1.1" evidence="2"/>
<dbReference type="OrthoDB" id="9800872at2"/>
<dbReference type="STRING" id="93059.P9211_01801"/>
<dbReference type="Pfam" id="PF00581">
    <property type="entry name" value="Rhodanese"/>
    <property type="match status" value="1"/>
</dbReference>
<dbReference type="eggNOG" id="COG0607">
    <property type="taxonomic scope" value="Bacteria"/>
</dbReference>